<accession>A0ACB9FYM1</accession>
<comment type="caution">
    <text evidence="1">The sequence shown here is derived from an EMBL/GenBank/DDBJ whole genome shotgun (WGS) entry which is preliminary data.</text>
</comment>
<evidence type="ECO:0000313" key="1">
    <source>
        <dbReference type="EMBL" id="KAI3775908.1"/>
    </source>
</evidence>
<proteinExistence type="predicted"/>
<sequence>MMKCFRRRSQTVAIKLVLLANTEFTDRRNRMNCTEVCIESLRKTKTSAGFFNIVAQQAAAAIIRVVAGSPENSRGVWWRNSKVFAGQKIQTKTSRGGEVQ</sequence>
<keyword evidence="2" id="KW-1185">Reference proteome</keyword>
<reference evidence="2" key="1">
    <citation type="journal article" date="2022" name="Mol. Ecol. Resour.">
        <title>The genomes of chicory, endive, great burdock and yacon provide insights into Asteraceae palaeo-polyploidization history and plant inulin production.</title>
        <authorList>
            <person name="Fan W."/>
            <person name="Wang S."/>
            <person name="Wang H."/>
            <person name="Wang A."/>
            <person name="Jiang F."/>
            <person name="Liu H."/>
            <person name="Zhao H."/>
            <person name="Xu D."/>
            <person name="Zhang Y."/>
        </authorList>
    </citation>
    <scope>NUCLEOTIDE SEQUENCE [LARGE SCALE GENOMIC DNA]</scope>
    <source>
        <strain evidence="2">cv. Yunnan</strain>
    </source>
</reference>
<dbReference type="EMBL" id="CM042032">
    <property type="protein sequence ID" value="KAI3775908.1"/>
    <property type="molecule type" value="Genomic_DNA"/>
</dbReference>
<protein>
    <submittedName>
        <fullName evidence="1">Uncharacterized protein</fullName>
    </submittedName>
</protein>
<gene>
    <name evidence="1" type="ORF">L1987_45666</name>
</gene>
<evidence type="ECO:0000313" key="2">
    <source>
        <dbReference type="Proteomes" id="UP001056120"/>
    </source>
</evidence>
<organism evidence="1 2">
    <name type="scientific">Smallanthus sonchifolius</name>
    <dbReference type="NCBI Taxonomy" id="185202"/>
    <lineage>
        <taxon>Eukaryota</taxon>
        <taxon>Viridiplantae</taxon>
        <taxon>Streptophyta</taxon>
        <taxon>Embryophyta</taxon>
        <taxon>Tracheophyta</taxon>
        <taxon>Spermatophyta</taxon>
        <taxon>Magnoliopsida</taxon>
        <taxon>eudicotyledons</taxon>
        <taxon>Gunneridae</taxon>
        <taxon>Pentapetalae</taxon>
        <taxon>asterids</taxon>
        <taxon>campanulids</taxon>
        <taxon>Asterales</taxon>
        <taxon>Asteraceae</taxon>
        <taxon>Asteroideae</taxon>
        <taxon>Heliantheae alliance</taxon>
        <taxon>Millerieae</taxon>
        <taxon>Smallanthus</taxon>
    </lineage>
</organism>
<name>A0ACB9FYM1_9ASTR</name>
<reference evidence="1 2" key="2">
    <citation type="journal article" date="2022" name="Mol. Ecol. Resour.">
        <title>The genomes of chicory, endive, great burdock and yacon provide insights into Asteraceae paleo-polyploidization history and plant inulin production.</title>
        <authorList>
            <person name="Fan W."/>
            <person name="Wang S."/>
            <person name="Wang H."/>
            <person name="Wang A."/>
            <person name="Jiang F."/>
            <person name="Liu H."/>
            <person name="Zhao H."/>
            <person name="Xu D."/>
            <person name="Zhang Y."/>
        </authorList>
    </citation>
    <scope>NUCLEOTIDE SEQUENCE [LARGE SCALE GENOMIC DNA]</scope>
    <source>
        <strain evidence="2">cv. Yunnan</strain>
        <tissue evidence="1">Leaves</tissue>
    </source>
</reference>
<dbReference type="Proteomes" id="UP001056120">
    <property type="component" value="Linkage Group LG15"/>
</dbReference>